<dbReference type="HOGENOM" id="CLU_1281605_0_0_0"/>
<feature type="chain" id="PRO_5003170004" evidence="6">
    <location>
        <begin position="21"/>
        <end position="208"/>
    </location>
</feature>
<evidence type="ECO:0000256" key="6">
    <source>
        <dbReference type="SAM" id="SignalP"/>
    </source>
</evidence>
<dbReference type="PANTHER" id="PTHR30329">
    <property type="entry name" value="STATOR ELEMENT OF FLAGELLAR MOTOR COMPLEX"/>
    <property type="match status" value="1"/>
</dbReference>
<comment type="subcellular location">
    <subcellularLocation>
        <location evidence="1">Cell outer membrane</location>
    </subcellularLocation>
</comment>
<dbReference type="InterPro" id="IPR036737">
    <property type="entry name" value="OmpA-like_sf"/>
</dbReference>
<dbReference type="RefSeq" id="WP_013387447.1">
    <property type="nucleotide sequence ID" value="NC_014632.1"/>
</dbReference>
<dbReference type="OrthoDB" id="193257at2"/>
<dbReference type="eggNOG" id="COG2885">
    <property type="taxonomic scope" value="Bacteria"/>
</dbReference>
<dbReference type="PROSITE" id="PS51123">
    <property type="entry name" value="OMPA_2"/>
    <property type="match status" value="1"/>
</dbReference>
<keyword evidence="9" id="KW-1185">Reference proteome</keyword>
<dbReference type="KEGG" id="ipo:Ilyop_0998"/>
<dbReference type="InterPro" id="IPR006664">
    <property type="entry name" value="OMP_bac"/>
</dbReference>
<dbReference type="GO" id="GO:0009279">
    <property type="term" value="C:cell outer membrane"/>
    <property type="evidence" value="ECO:0007669"/>
    <property type="project" value="UniProtKB-SubCell"/>
</dbReference>
<evidence type="ECO:0000256" key="4">
    <source>
        <dbReference type="PROSITE-ProRule" id="PRU00473"/>
    </source>
</evidence>
<proteinExistence type="predicted"/>
<dbReference type="PROSITE" id="PS51257">
    <property type="entry name" value="PROKAR_LIPOPROTEIN"/>
    <property type="match status" value="1"/>
</dbReference>
<organism evidence="8 9">
    <name type="scientific">Ilyobacter polytropus (strain ATCC 51220 / DSM 2926 / LMG 16218 / CuHBu1)</name>
    <dbReference type="NCBI Taxonomy" id="572544"/>
    <lineage>
        <taxon>Bacteria</taxon>
        <taxon>Fusobacteriati</taxon>
        <taxon>Fusobacteriota</taxon>
        <taxon>Fusobacteriia</taxon>
        <taxon>Fusobacteriales</taxon>
        <taxon>Fusobacteriaceae</taxon>
        <taxon>Ilyobacter</taxon>
    </lineage>
</organism>
<dbReference type="PRINTS" id="PR01021">
    <property type="entry name" value="OMPADOMAIN"/>
</dbReference>
<evidence type="ECO:0000256" key="5">
    <source>
        <dbReference type="SAM" id="Coils"/>
    </source>
</evidence>
<dbReference type="EMBL" id="CP002281">
    <property type="protein sequence ID" value="ADO82779.1"/>
    <property type="molecule type" value="Genomic_DNA"/>
</dbReference>
<keyword evidence="3" id="KW-0998">Cell outer membrane</keyword>
<keyword evidence="6" id="KW-0732">Signal</keyword>
<keyword evidence="2 4" id="KW-0472">Membrane</keyword>
<dbReference type="Proteomes" id="UP000006875">
    <property type="component" value="Chromosome"/>
</dbReference>
<dbReference type="PRINTS" id="PR01023">
    <property type="entry name" value="NAFLGMOTY"/>
</dbReference>
<evidence type="ECO:0000259" key="7">
    <source>
        <dbReference type="PROSITE" id="PS51123"/>
    </source>
</evidence>
<dbReference type="STRING" id="572544.Ilyop_0998"/>
<reference evidence="8 9" key="1">
    <citation type="journal article" date="2010" name="Stand. Genomic Sci.">
        <title>Complete genome sequence of Ilyobacter polytropus type strain (CuHbu1).</title>
        <authorList>
            <person name="Sikorski J."/>
            <person name="Chertkov O."/>
            <person name="Lapidus A."/>
            <person name="Nolan M."/>
            <person name="Lucas S."/>
            <person name="Del Rio T.G."/>
            <person name="Tice H."/>
            <person name="Cheng J.F."/>
            <person name="Tapia R."/>
            <person name="Han C."/>
            <person name="Goodwin L."/>
            <person name="Pitluck S."/>
            <person name="Liolios K."/>
            <person name="Ivanova N."/>
            <person name="Mavromatis K."/>
            <person name="Mikhailova N."/>
            <person name="Pati A."/>
            <person name="Chen A."/>
            <person name="Palaniappan K."/>
            <person name="Land M."/>
            <person name="Hauser L."/>
            <person name="Chang Y.J."/>
            <person name="Jeffries C.D."/>
            <person name="Brambilla E."/>
            <person name="Yasawong M."/>
            <person name="Rohde M."/>
            <person name="Pukall R."/>
            <person name="Spring S."/>
            <person name="Goker M."/>
            <person name="Woyke T."/>
            <person name="Bristow J."/>
            <person name="Eisen J.A."/>
            <person name="Markowitz V."/>
            <person name="Hugenholtz P."/>
            <person name="Kyrpides N.C."/>
            <person name="Klenk H.P."/>
        </authorList>
    </citation>
    <scope>NUCLEOTIDE SEQUENCE [LARGE SCALE GENOMIC DNA]</scope>
    <source>
        <strain evidence="9">ATCC 51220 / DSM 2926 / LMG 16218 / CuHBu1</strain>
    </source>
</reference>
<evidence type="ECO:0000256" key="1">
    <source>
        <dbReference type="ARBA" id="ARBA00004442"/>
    </source>
</evidence>
<dbReference type="Gene3D" id="3.30.1330.60">
    <property type="entry name" value="OmpA-like domain"/>
    <property type="match status" value="1"/>
</dbReference>
<keyword evidence="5" id="KW-0175">Coiled coil</keyword>
<name>E3H980_ILYPC</name>
<feature type="coiled-coil region" evidence="5">
    <location>
        <begin position="20"/>
        <end position="68"/>
    </location>
</feature>
<dbReference type="Pfam" id="PF00691">
    <property type="entry name" value="OmpA"/>
    <property type="match status" value="1"/>
</dbReference>
<feature type="domain" description="OmpA-like" evidence="7">
    <location>
        <begin position="93"/>
        <end position="208"/>
    </location>
</feature>
<dbReference type="PANTHER" id="PTHR30329:SF21">
    <property type="entry name" value="LIPOPROTEIN YIAD-RELATED"/>
    <property type="match status" value="1"/>
</dbReference>
<dbReference type="InterPro" id="IPR006665">
    <property type="entry name" value="OmpA-like"/>
</dbReference>
<dbReference type="SUPFAM" id="SSF103088">
    <property type="entry name" value="OmpA-like"/>
    <property type="match status" value="1"/>
</dbReference>
<evidence type="ECO:0000256" key="3">
    <source>
        <dbReference type="ARBA" id="ARBA00023237"/>
    </source>
</evidence>
<protein>
    <submittedName>
        <fullName evidence="8">OmpA/MotB domain protein</fullName>
    </submittedName>
</protein>
<evidence type="ECO:0000313" key="8">
    <source>
        <dbReference type="EMBL" id="ADO82779.1"/>
    </source>
</evidence>
<evidence type="ECO:0000313" key="9">
    <source>
        <dbReference type="Proteomes" id="UP000006875"/>
    </source>
</evidence>
<dbReference type="AlphaFoldDB" id="E3H980"/>
<gene>
    <name evidence="8" type="ordered locus">Ilyop_0998</name>
</gene>
<dbReference type="InterPro" id="IPR050330">
    <property type="entry name" value="Bact_OuterMem_StrucFunc"/>
</dbReference>
<evidence type="ECO:0000256" key="2">
    <source>
        <dbReference type="ARBA" id="ARBA00023136"/>
    </source>
</evidence>
<dbReference type="CDD" id="cd07185">
    <property type="entry name" value="OmpA_C-like"/>
    <property type="match status" value="1"/>
</dbReference>
<feature type="signal peptide" evidence="6">
    <location>
        <begin position="1"/>
        <end position="20"/>
    </location>
</feature>
<accession>E3H980</accession>
<sequence>MKKIVVMLAALAALSGCSSADEETAMLNKMEKNLNKIEENNATTGSMIDQYKTRILDAKTNVANLEKDINAIDSFINPETVFEKNGVIVKRERDQLTLIMPTDVVFDFNKSEIKEDFKPLLDSLYEALTIYKGLSVKIDGHTDNIGSYDYNLKLSQKRAESAKEYLVSKGLNAGRIITEGHSFSTPAASNATQAGRDKNRRIEVVIKK</sequence>